<proteinExistence type="predicted"/>
<name>A0A6M0D0C1_9PSED</name>
<protein>
    <submittedName>
        <fullName evidence="1">Uncharacterized protein</fullName>
    </submittedName>
</protein>
<dbReference type="AlphaFoldDB" id="A0A6M0D0C1"/>
<sequence>MFKRARVGCFREVHALPLQKDLVVMKCLTRAHVGPLLFSVSAALLAGCQSIKPMPAPTAMVLPVCINDECAVLDQNGVVQVSVDNDYDAVYDAPMNST</sequence>
<reference evidence="1 2" key="1">
    <citation type="submission" date="2020-02" db="EMBL/GenBank/DDBJ databases">
        <title>Broccoli isolated Pseudomonas sp.</title>
        <authorList>
            <person name="Fujikawa T."/>
            <person name="Sawada H."/>
        </authorList>
    </citation>
    <scope>NUCLEOTIDE SEQUENCE [LARGE SCALE GENOMIC DNA]</scope>
    <source>
        <strain evidence="1 2">MAFF212428</strain>
    </source>
</reference>
<accession>A0A6M0D0C1</accession>
<evidence type="ECO:0000313" key="1">
    <source>
        <dbReference type="EMBL" id="NER61624.1"/>
    </source>
</evidence>
<dbReference type="EMBL" id="JAAHBV010000485">
    <property type="protein sequence ID" value="NER61624.1"/>
    <property type="molecule type" value="Genomic_DNA"/>
</dbReference>
<comment type="caution">
    <text evidence="1">The sequence shown here is derived from an EMBL/GenBank/DDBJ whole genome shotgun (WGS) entry which is preliminary data.</text>
</comment>
<feature type="non-terminal residue" evidence="1">
    <location>
        <position position="98"/>
    </location>
</feature>
<evidence type="ECO:0000313" key="2">
    <source>
        <dbReference type="Proteomes" id="UP000480410"/>
    </source>
</evidence>
<gene>
    <name evidence="1" type="ORF">G3435_20065</name>
</gene>
<dbReference type="Proteomes" id="UP000480410">
    <property type="component" value="Unassembled WGS sequence"/>
</dbReference>
<organism evidence="1 2">
    <name type="scientific">Pseudomonas brassicae</name>
    <dbReference type="NCBI Taxonomy" id="2708063"/>
    <lineage>
        <taxon>Bacteria</taxon>
        <taxon>Pseudomonadati</taxon>
        <taxon>Pseudomonadota</taxon>
        <taxon>Gammaproteobacteria</taxon>
        <taxon>Pseudomonadales</taxon>
        <taxon>Pseudomonadaceae</taxon>
        <taxon>Pseudomonas</taxon>
    </lineage>
</organism>